<gene>
    <name evidence="2" type="ORF">Tci_051629</name>
</gene>
<evidence type="ECO:0000313" key="2">
    <source>
        <dbReference type="EMBL" id="GEU79651.1"/>
    </source>
</evidence>
<dbReference type="GO" id="GO:0003676">
    <property type="term" value="F:nucleic acid binding"/>
    <property type="evidence" value="ECO:0007669"/>
    <property type="project" value="InterPro"/>
</dbReference>
<reference evidence="2" key="1">
    <citation type="journal article" date="2019" name="Sci. Rep.">
        <title>Draft genome of Tanacetum cinerariifolium, the natural source of mosquito coil.</title>
        <authorList>
            <person name="Yamashiro T."/>
            <person name="Shiraishi A."/>
            <person name="Satake H."/>
            <person name="Nakayama K."/>
        </authorList>
    </citation>
    <scope>NUCLEOTIDE SEQUENCE</scope>
</reference>
<dbReference type="AlphaFoldDB" id="A0A6L2N0B7"/>
<sequence length="1010" mass="116235">MHTRASNSKLVEPLPETVRTLNRRLRQQNRRVSFEQRNAPPAQPKVVYALILDINYFRNFLDIHQNYNLIDDEPMWAVDCVVALALSFVITIPETSNEFAIKETPKLKSSANDVSPITHRKLFAEFDEFIEISTEENSESESESDIEETPFEKITFNTDYKIKTSLEETPLDLELKPLPDNLEYVFLEEPSFLLVIISSQLSEQNKNKLIYGLKQHKQDFAWKTTDILRIGDSPWLSPIHCVPKKGGIIVVTNEKYELVPTRTVTGWRVCIDYRKLYEATAKDHFPLPFMDQMLERLTGNKYFYFLDGFSGYFQIPIEPMDQEKTTFTCPFRTYAYRRMPFDLYNAFATFQRGSYAYFAESGNCLFSSSTKWVIDSGASDHMTVSRITSNLQCNVKLYPEYYVFKDLKTKKIIGRGRKCDGLYVFEPEVSKSLVRLSSSSPFEAHFRLGRPSLQSLKKLCHEYSRLSSLNCDSCEFAKNKHVHLSPRANKQAASLFELVHLDVWGPCPITSKSGFKYFVTFVDDYSHVTWLYLMKNRSEVFTHFRSFVAEIKTQFHVTVYTLRSDNAKEYFLDTFQSYMLQHGILHESSCVYRTAQNGVAERKNRHLLEVAHALLFQMTVPKPFWADVVSAACFLVNCMPYAILGGNYPYLVLFPTKPLFSIDPKIFGNSILVLKTVGEALAYSRWRAAMIEEMNALDHNGTWALVDLPVHKKAIGCKWVFSIKMNPTGSIARLKARLALHQLDVKNAFLHGDLEEEVYMEQPPGFVAQEEFRRTKDLGLLKYFLRIEVSRSRKLCDEPMIPKLKLRSEDERLLHNPEKYRRVVVKLNYVTITRLDIVFSISVVSQFLTAPRTSHWDAVTQILRYLKGTPGLGILYANHGHNIAEGFTDADYAGCHNTSRSTTGYCIFIGGNLVSWKSKKQNVVSQSSSKAEYRAMSQTTCELVWLRNLLGEISFPESKPMKMWCDNQAAIYIATNPVFHERTKHIEVDCHFTSEKLEDGTITTPHIKVN</sequence>
<dbReference type="InterPro" id="IPR036397">
    <property type="entry name" value="RNaseH_sf"/>
</dbReference>
<dbReference type="Pfam" id="PF07727">
    <property type="entry name" value="RVT_2"/>
    <property type="match status" value="1"/>
</dbReference>
<dbReference type="CDD" id="cd09272">
    <property type="entry name" value="RNase_HI_RT_Ty1"/>
    <property type="match status" value="1"/>
</dbReference>
<dbReference type="InterPro" id="IPR012337">
    <property type="entry name" value="RNaseH-like_sf"/>
</dbReference>
<dbReference type="PANTHER" id="PTHR11439:SF484">
    <property type="entry name" value="REVERSE TRANSCRIPTASE TY1_COPIA-TYPE DOMAIN-CONTAINING PROTEIN"/>
    <property type="match status" value="1"/>
</dbReference>
<dbReference type="SUPFAM" id="SSF56672">
    <property type="entry name" value="DNA/RNA polymerases"/>
    <property type="match status" value="2"/>
</dbReference>
<dbReference type="InterPro" id="IPR000477">
    <property type="entry name" value="RT_dom"/>
</dbReference>
<dbReference type="InterPro" id="IPR013103">
    <property type="entry name" value="RVT_2"/>
</dbReference>
<dbReference type="InterPro" id="IPR043128">
    <property type="entry name" value="Rev_trsase/Diguanyl_cyclase"/>
</dbReference>
<dbReference type="SUPFAM" id="SSF53098">
    <property type="entry name" value="Ribonuclease H-like"/>
    <property type="match status" value="1"/>
</dbReference>
<feature type="domain" description="Integrase catalytic" evidence="1">
    <location>
        <begin position="482"/>
        <end position="657"/>
    </location>
</feature>
<dbReference type="Gene3D" id="3.10.10.10">
    <property type="entry name" value="HIV Type 1 Reverse Transcriptase, subunit A, domain 1"/>
    <property type="match status" value="1"/>
</dbReference>
<dbReference type="EMBL" id="BKCJ010007916">
    <property type="protein sequence ID" value="GEU79651.1"/>
    <property type="molecule type" value="Genomic_DNA"/>
</dbReference>
<dbReference type="GO" id="GO:0015074">
    <property type="term" value="P:DNA integration"/>
    <property type="evidence" value="ECO:0007669"/>
    <property type="project" value="InterPro"/>
</dbReference>
<name>A0A6L2N0B7_TANCI</name>
<dbReference type="Gene3D" id="3.30.420.10">
    <property type="entry name" value="Ribonuclease H-like superfamily/Ribonuclease H"/>
    <property type="match status" value="1"/>
</dbReference>
<protein>
    <submittedName>
        <fullName evidence="2">Copia protein</fullName>
    </submittedName>
</protein>
<dbReference type="PANTHER" id="PTHR11439">
    <property type="entry name" value="GAG-POL-RELATED RETROTRANSPOSON"/>
    <property type="match status" value="1"/>
</dbReference>
<dbReference type="PROSITE" id="PS50994">
    <property type="entry name" value="INTEGRASE"/>
    <property type="match status" value="1"/>
</dbReference>
<dbReference type="Gene3D" id="3.30.70.270">
    <property type="match status" value="1"/>
</dbReference>
<evidence type="ECO:0000259" key="1">
    <source>
        <dbReference type="PROSITE" id="PS50994"/>
    </source>
</evidence>
<proteinExistence type="predicted"/>
<comment type="caution">
    <text evidence="2">The sequence shown here is derived from an EMBL/GenBank/DDBJ whole genome shotgun (WGS) entry which is preliminary data.</text>
</comment>
<dbReference type="InterPro" id="IPR001584">
    <property type="entry name" value="Integrase_cat-core"/>
</dbReference>
<organism evidence="2">
    <name type="scientific">Tanacetum cinerariifolium</name>
    <name type="common">Dalmatian daisy</name>
    <name type="synonym">Chrysanthemum cinerariifolium</name>
    <dbReference type="NCBI Taxonomy" id="118510"/>
    <lineage>
        <taxon>Eukaryota</taxon>
        <taxon>Viridiplantae</taxon>
        <taxon>Streptophyta</taxon>
        <taxon>Embryophyta</taxon>
        <taxon>Tracheophyta</taxon>
        <taxon>Spermatophyta</taxon>
        <taxon>Magnoliopsida</taxon>
        <taxon>eudicotyledons</taxon>
        <taxon>Gunneridae</taxon>
        <taxon>Pentapetalae</taxon>
        <taxon>asterids</taxon>
        <taxon>campanulids</taxon>
        <taxon>Asterales</taxon>
        <taxon>Asteraceae</taxon>
        <taxon>Asteroideae</taxon>
        <taxon>Anthemideae</taxon>
        <taxon>Anthemidinae</taxon>
        <taxon>Tanacetum</taxon>
    </lineage>
</organism>
<accession>A0A6L2N0B7</accession>
<dbReference type="Pfam" id="PF00078">
    <property type="entry name" value="RVT_1"/>
    <property type="match status" value="1"/>
</dbReference>
<dbReference type="Pfam" id="PF00665">
    <property type="entry name" value="rve"/>
    <property type="match status" value="1"/>
</dbReference>
<dbReference type="InterPro" id="IPR043502">
    <property type="entry name" value="DNA/RNA_pol_sf"/>
</dbReference>
<dbReference type="CDD" id="cd01647">
    <property type="entry name" value="RT_LTR"/>
    <property type="match status" value="1"/>
</dbReference>